<gene>
    <name evidence="2" type="ORF">HPC72_09320</name>
</gene>
<accession>A0A6M8BAA3</accession>
<protein>
    <recommendedName>
        <fullName evidence="4">Lipoprotein</fullName>
    </recommendedName>
</protein>
<dbReference type="EMBL" id="CP053642">
    <property type="protein sequence ID" value="QKD80381.1"/>
    <property type="molecule type" value="Genomic_DNA"/>
</dbReference>
<feature type="signal peptide" evidence="1">
    <location>
        <begin position="1"/>
        <end position="19"/>
    </location>
</feature>
<reference evidence="2 3" key="1">
    <citation type="submission" date="2020-05" db="EMBL/GenBank/DDBJ databases">
        <title>Actinomyces sp. zg-325.</title>
        <authorList>
            <person name="Yang C."/>
        </authorList>
    </citation>
    <scope>NUCLEOTIDE SEQUENCE [LARGE SCALE GENOMIC DNA]</scope>
    <source>
        <strain evidence="3">zg-325</strain>
    </source>
</reference>
<keyword evidence="1" id="KW-0732">Signal</keyword>
<dbReference type="PROSITE" id="PS51257">
    <property type="entry name" value="PROKAR_LIPOPROTEIN"/>
    <property type="match status" value="1"/>
</dbReference>
<dbReference type="AlphaFoldDB" id="A0A6M8BAA3"/>
<evidence type="ECO:0008006" key="4">
    <source>
        <dbReference type="Google" id="ProtNLM"/>
    </source>
</evidence>
<evidence type="ECO:0000313" key="2">
    <source>
        <dbReference type="EMBL" id="QKD80381.1"/>
    </source>
</evidence>
<keyword evidence="3" id="KW-1185">Reference proteome</keyword>
<dbReference type="KEGG" id="amam:HPC72_09320"/>
<organism evidence="2 3">
    <name type="scientific">Actinomyces marmotae</name>
    <dbReference type="NCBI Taxonomy" id="2737173"/>
    <lineage>
        <taxon>Bacteria</taxon>
        <taxon>Bacillati</taxon>
        <taxon>Actinomycetota</taxon>
        <taxon>Actinomycetes</taxon>
        <taxon>Actinomycetales</taxon>
        <taxon>Actinomycetaceae</taxon>
        <taxon>Actinomyces</taxon>
    </lineage>
</organism>
<name>A0A6M8BAA3_9ACTO</name>
<evidence type="ECO:0000256" key="1">
    <source>
        <dbReference type="SAM" id="SignalP"/>
    </source>
</evidence>
<sequence>MTRRLNTLLTSTVPRAAAAALLAVVGLAGCAESTPAAAPSTAATAAPAGAEQPGAGLPTELRTATTTPAPLAAVTASAQCAAMDGVVGRALAETPEGQRYTALADSKDPVAKQKAWESFAGVLASSHRGQLADAAGSDPTATAALTSLDAYVSVAGRLSGGEISEYADAAQAEDDIKSGRTPTPNPEYQAAAESRAQAQIALTSCLSTWPVVF</sequence>
<feature type="chain" id="PRO_5038597976" description="Lipoprotein" evidence="1">
    <location>
        <begin position="20"/>
        <end position="213"/>
    </location>
</feature>
<evidence type="ECO:0000313" key="3">
    <source>
        <dbReference type="Proteomes" id="UP000504752"/>
    </source>
</evidence>
<proteinExistence type="predicted"/>
<dbReference type="RefSeq" id="WP_159522501.1">
    <property type="nucleotide sequence ID" value="NZ_CP053642.1"/>
</dbReference>
<dbReference type="Proteomes" id="UP000504752">
    <property type="component" value="Chromosome"/>
</dbReference>